<dbReference type="Proteomes" id="UP000037035">
    <property type="component" value="Unassembled WGS sequence"/>
</dbReference>
<dbReference type="EMBL" id="LAVV01011985">
    <property type="protein sequence ID" value="KNZ47165.1"/>
    <property type="molecule type" value="Genomic_DNA"/>
</dbReference>
<reference evidence="2 3" key="1">
    <citation type="submission" date="2015-08" db="EMBL/GenBank/DDBJ databases">
        <title>Next Generation Sequencing and Analysis of the Genome of Puccinia sorghi L Schw, the Causal Agent of Maize Common Rust.</title>
        <authorList>
            <person name="Rochi L."/>
            <person name="Burguener G."/>
            <person name="Darino M."/>
            <person name="Turjanski A."/>
            <person name="Kreff E."/>
            <person name="Dieguez M.J."/>
            <person name="Sacco F."/>
        </authorList>
    </citation>
    <scope>NUCLEOTIDE SEQUENCE [LARGE SCALE GENOMIC DNA]</scope>
    <source>
        <strain evidence="2 3">RO10H11247</strain>
    </source>
</reference>
<protein>
    <recommendedName>
        <fullName evidence="1">Domain of unknown function at the cortex 1 domain-containing protein</fullName>
    </recommendedName>
</protein>
<dbReference type="VEuPathDB" id="FungiDB:VP01_663g17"/>
<dbReference type="PANTHER" id="PTHR34826">
    <property type="entry name" value="UPF0590 PROTEIN C409.17C"/>
    <property type="match status" value="1"/>
</dbReference>
<sequence length="134" mass="15183">MPLDHHHPSPKFQVLAGPSTQELSPVNVNADNTDPFPIHTDRFQDTENQYFQQWSEMTCSIQIQGRFLQSTTVDDCMWGNSFDKPIRDRLPYGTSVALKAISLIDPCLENVAHGFNLDLTYPKQVTPSGDHEPR</sequence>
<dbReference type="AlphaFoldDB" id="A0A0L6UH72"/>
<evidence type="ECO:0000313" key="3">
    <source>
        <dbReference type="Proteomes" id="UP000037035"/>
    </source>
</evidence>
<dbReference type="Pfam" id="PF08588">
    <property type="entry name" value="Duc1"/>
    <property type="match status" value="1"/>
</dbReference>
<gene>
    <name evidence="2" type="ORF">VP01_663g17</name>
</gene>
<evidence type="ECO:0000259" key="1">
    <source>
        <dbReference type="Pfam" id="PF08588"/>
    </source>
</evidence>
<evidence type="ECO:0000313" key="2">
    <source>
        <dbReference type="EMBL" id="KNZ47165.1"/>
    </source>
</evidence>
<feature type="domain" description="Domain of unknown function at the cortex 1" evidence="1">
    <location>
        <begin position="12"/>
        <end position="111"/>
    </location>
</feature>
<proteinExistence type="predicted"/>
<dbReference type="InterPro" id="IPR013897">
    <property type="entry name" value="Duc1"/>
</dbReference>
<name>A0A0L6UH72_9BASI</name>
<dbReference type="PANTHER" id="PTHR34826:SF2">
    <property type="entry name" value="UPF0590 PROTEIN C409.17C"/>
    <property type="match status" value="1"/>
</dbReference>
<comment type="caution">
    <text evidence="2">The sequence shown here is derived from an EMBL/GenBank/DDBJ whole genome shotgun (WGS) entry which is preliminary data.</text>
</comment>
<keyword evidence="3" id="KW-1185">Reference proteome</keyword>
<dbReference type="OrthoDB" id="2119945at2759"/>
<organism evidence="2 3">
    <name type="scientific">Puccinia sorghi</name>
    <dbReference type="NCBI Taxonomy" id="27349"/>
    <lineage>
        <taxon>Eukaryota</taxon>
        <taxon>Fungi</taxon>
        <taxon>Dikarya</taxon>
        <taxon>Basidiomycota</taxon>
        <taxon>Pucciniomycotina</taxon>
        <taxon>Pucciniomycetes</taxon>
        <taxon>Pucciniales</taxon>
        <taxon>Pucciniaceae</taxon>
        <taxon>Puccinia</taxon>
    </lineage>
</organism>
<accession>A0A0L6UH72</accession>
<dbReference type="STRING" id="27349.A0A0L6UH72"/>